<dbReference type="Proteomes" id="UP001341840">
    <property type="component" value="Unassembled WGS sequence"/>
</dbReference>
<dbReference type="PANTHER" id="PTHR47941">
    <property type="entry name" value="PENTATRICOPEPTIDE REPEAT-CONTAINING PROTEIN 3, MITOCHONDRIAL"/>
    <property type="match status" value="1"/>
</dbReference>
<evidence type="ECO:0000313" key="5">
    <source>
        <dbReference type="Proteomes" id="UP001341840"/>
    </source>
</evidence>
<evidence type="ECO:0000256" key="3">
    <source>
        <dbReference type="PROSITE-ProRule" id="PRU00708"/>
    </source>
</evidence>
<sequence>MHRLMKGLHLTKQVEASLKMRSILKKLGTTTRYANLINSNHIPSLPRYAFHSRCNRVDDAIASFDSLLNKRPLPSIVEFNKILGFLVKTDQYRIVVSLVPQLECRGITPSVITLSILINCFCHLSLMDSAFSVLAKITKLGHELNVITLTTLLKGFCINGMVMEALEFHNKARSLGFQFDKISYGTLINGLCKAGRTNAAIELLQKLDRDPVKPDAVN</sequence>
<dbReference type="PROSITE" id="PS51375">
    <property type="entry name" value="PPR"/>
    <property type="match status" value="2"/>
</dbReference>
<dbReference type="InterPro" id="IPR002885">
    <property type="entry name" value="PPR_rpt"/>
</dbReference>
<evidence type="ECO:0008006" key="6">
    <source>
        <dbReference type="Google" id="ProtNLM"/>
    </source>
</evidence>
<reference evidence="4 5" key="1">
    <citation type="journal article" date="2023" name="Plants (Basel)">
        <title>Bridging the Gap: Combining Genomics and Transcriptomics Approaches to Understand Stylosanthes scabra, an Orphan Legume from the Brazilian Caatinga.</title>
        <authorList>
            <person name="Ferreira-Neto J.R.C."/>
            <person name="da Silva M.D."/>
            <person name="Binneck E."/>
            <person name="de Melo N.F."/>
            <person name="da Silva R.H."/>
            <person name="de Melo A.L.T.M."/>
            <person name="Pandolfi V."/>
            <person name="Bustamante F.O."/>
            <person name="Brasileiro-Vidal A.C."/>
            <person name="Benko-Iseppon A.M."/>
        </authorList>
    </citation>
    <scope>NUCLEOTIDE SEQUENCE [LARGE SCALE GENOMIC DNA]</scope>
    <source>
        <tissue evidence="4">Leaves</tissue>
    </source>
</reference>
<dbReference type="NCBIfam" id="TIGR00756">
    <property type="entry name" value="PPR"/>
    <property type="match status" value="3"/>
</dbReference>
<dbReference type="InterPro" id="IPR011990">
    <property type="entry name" value="TPR-like_helical_dom_sf"/>
</dbReference>
<protein>
    <recommendedName>
        <fullName evidence="6">Pentatricopeptide repeat-containing protein</fullName>
    </recommendedName>
</protein>
<dbReference type="EMBL" id="JASCZI010060489">
    <property type="protein sequence ID" value="MED6132798.1"/>
    <property type="molecule type" value="Genomic_DNA"/>
</dbReference>
<keyword evidence="2" id="KW-0677">Repeat</keyword>
<feature type="repeat" description="PPR" evidence="3">
    <location>
        <begin position="180"/>
        <end position="214"/>
    </location>
</feature>
<evidence type="ECO:0000256" key="1">
    <source>
        <dbReference type="ARBA" id="ARBA00007626"/>
    </source>
</evidence>
<accession>A0ABU6S9T5</accession>
<keyword evidence="5" id="KW-1185">Reference proteome</keyword>
<name>A0ABU6S9T5_9FABA</name>
<gene>
    <name evidence="4" type="ORF">PIB30_022110</name>
</gene>
<proteinExistence type="inferred from homology"/>
<dbReference type="Gene3D" id="1.25.40.10">
    <property type="entry name" value="Tetratricopeptide repeat domain"/>
    <property type="match status" value="1"/>
</dbReference>
<comment type="similarity">
    <text evidence="1">Belongs to the PPR family. P subfamily.</text>
</comment>
<evidence type="ECO:0000313" key="4">
    <source>
        <dbReference type="EMBL" id="MED6132798.1"/>
    </source>
</evidence>
<evidence type="ECO:0000256" key="2">
    <source>
        <dbReference type="ARBA" id="ARBA00022737"/>
    </source>
</evidence>
<dbReference type="Pfam" id="PF13041">
    <property type="entry name" value="PPR_2"/>
    <property type="match status" value="2"/>
</dbReference>
<organism evidence="4 5">
    <name type="scientific">Stylosanthes scabra</name>
    <dbReference type="NCBI Taxonomy" id="79078"/>
    <lineage>
        <taxon>Eukaryota</taxon>
        <taxon>Viridiplantae</taxon>
        <taxon>Streptophyta</taxon>
        <taxon>Embryophyta</taxon>
        <taxon>Tracheophyta</taxon>
        <taxon>Spermatophyta</taxon>
        <taxon>Magnoliopsida</taxon>
        <taxon>eudicotyledons</taxon>
        <taxon>Gunneridae</taxon>
        <taxon>Pentapetalae</taxon>
        <taxon>rosids</taxon>
        <taxon>fabids</taxon>
        <taxon>Fabales</taxon>
        <taxon>Fabaceae</taxon>
        <taxon>Papilionoideae</taxon>
        <taxon>50 kb inversion clade</taxon>
        <taxon>dalbergioids sensu lato</taxon>
        <taxon>Dalbergieae</taxon>
        <taxon>Pterocarpus clade</taxon>
        <taxon>Stylosanthes</taxon>
    </lineage>
</organism>
<comment type="caution">
    <text evidence="4">The sequence shown here is derived from an EMBL/GenBank/DDBJ whole genome shotgun (WGS) entry which is preliminary data.</text>
</comment>
<feature type="repeat" description="PPR" evidence="3">
    <location>
        <begin position="145"/>
        <end position="179"/>
    </location>
</feature>